<feature type="domain" description="RNA polymerase sigma factor 70 region 4 type 2" evidence="7">
    <location>
        <begin position="201"/>
        <end position="253"/>
    </location>
</feature>
<gene>
    <name evidence="8" type="ORF">Aru02nite_66380</name>
</gene>
<evidence type="ECO:0000313" key="9">
    <source>
        <dbReference type="Proteomes" id="UP000612808"/>
    </source>
</evidence>
<comment type="caution">
    <text evidence="8">The sequence shown here is derived from an EMBL/GenBank/DDBJ whole genome shotgun (WGS) entry which is preliminary data.</text>
</comment>
<evidence type="ECO:0000256" key="1">
    <source>
        <dbReference type="ARBA" id="ARBA00010641"/>
    </source>
</evidence>
<dbReference type="InterPro" id="IPR013324">
    <property type="entry name" value="RNA_pol_sigma_r3/r4-like"/>
</dbReference>
<accession>A0A8J3NHA1</accession>
<keyword evidence="5" id="KW-0804">Transcription</keyword>
<dbReference type="GO" id="GO:0016987">
    <property type="term" value="F:sigma factor activity"/>
    <property type="evidence" value="ECO:0007669"/>
    <property type="project" value="UniProtKB-KW"/>
</dbReference>
<dbReference type="InterPro" id="IPR014305">
    <property type="entry name" value="RNA_pol_sigma-G_actinobac"/>
</dbReference>
<dbReference type="InterPro" id="IPR036388">
    <property type="entry name" value="WH-like_DNA-bd_sf"/>
</dbReference>
<dbReference type="EMBL" id="BOMB01000047">
    <property type="protein sequence ID" value="GID15749.1"/>
    <property type="molecule type" value="Genomic_DNA"/>
</dbReference>
<keyword evidence="9" id="KW-1185">Reference proteome</keyword>
<dbReference type="Pfam" id="PF08281">
    <property type="entry name" value="Sigma70_r4_2"/>
    <property type="match status" value="1"/>
</dbReference>
<feature type="domain" description="RNA polymerase sigma-70 region 2" evidence="6">
    <location>
        <begin position="83"/>
        <end position="151"/>
    </location>
</feature>
<dbReference type="PANTHER" id="PTHR43133">
    <property type="entry name" value="RNA POLYMERASE ECF-TYPE SIGMA FACTO"/>
    <property type="match status" value="1"/>
</dbReference>
<evidence type="ECO:0000259" key="6">
    <source>
        <dbReference type="Pfam" id="PF04542"/>
    </source>
</evidence>
<dbReference type="InterPro" id="IPR032710">
    <property type="entry name" value="NTF2-like_dom_sf"/>
</dbReference>
<dbReference type="AlphaFoldDB" id="A0A8J3NHA1"/>
<dbReference type="GO" id="GO:0006352">
    <property type="term" value="P:DNA-templated transcription initiation"/>
    <property type="evidence" value="ECO:0007669"/>
    <property type="project" value="InterPro"/>
</dbReference>
<dbReference type="InterPro" id="IPR039425">
    <property type="entry name" value="RNA_pol_sigma-70-like"/>
</dbReference>
<dbReference type="Gene3D" id="1.10.10.10">
    <property type="entry name" value="Winged helix-like DNA-binding domain superfamily/Winged helix DNA-binding domain"/>
    <property type="match status" value="1"/>
</dbReference>
<dbReference type="Proteomes" id="UP000612808">
    <property type="component" value="Unassembled WGS sequence"/>
</dbReference>
<protein>
    <submittedName>
        <fullName evidence="8">DNA-directed RNA polymerase sigma-70 factor</fullName>
    </submittedName>
</protein>
<dbReference type="SUPFAM" id="SSF88946">
    <property type="entry name" value="Sigma2 domain of RNA polymerase sigma factors"/>
    <property type="match status" value="1"/>
</dbReference>
<dbReference type="InterPro" id="IPR025363">
    <property type="entry name" value="DUF4267"/>
</dbReference>
<evidence type="ECO:0000256" key="2">
    <source>
        <dbReference type="ARBA" id="ARBA00011344"/>
    </source>
</evidence>
<evidence type="ECO:0000259" key="7">
    <source>
        <dbReference type="Pfam" id="PF08281"/>
    </source>
</evidence>
<evidence type="ECO:0000256" key="5">
    <source>
        <dbReference type="ARBA" id="ARBA00023163"/>
    </source>
</evidence>
<dbReference type="NCBIfam" id="TIGR02937">
    <property type="entry name" value="sigma70-ECF"/>
    <property type="match status" value="1"/>
</dbReference>
<evidence type="ECO:0000256" key="4">
    <source>
        <dbReference type="ARBA" id="ARBA00023082"/>
    </source>
</evidence>
<dbReference type="NCBIfam" id="TIGR02960">
    <property type="entry name" value="SigX5"/>
    <property type="match status" value="1"/>
</dbReference>
<evidence type="ECO:0000313" key="8">
    <source>
        <dbReference type="EMBL" id="GID15749.1"/>
    </source>
</evidence>
<keyword evidence="8" id="KW-0240">DNA-directed RNA polymerase</keyword>
<keyword evidence="3" id="KW-0805">Transcription regulation</keyword>
<reference evidence="8" key="1">
    <citation type="submission" date="2021-01" db="EMBL/GenBank/DDBJ databases">
        <title>Whole genome shotgun sequence of Actinocatenispora rupis NBRC 107355.</title>
        <authorList>
            <person name="Komaki H."/>
            <person name="Tamura T."/>
        </authorList>
    </citation>
    <scope>NUCLEOTIDE SEQUENCE</scope>
    <source>
        <strain evidence="8">NBRC 107355</strain>
    </source>
</reference>
<dbReference type="PANTHER" id="PTHR43133:SF65">
    <property type="entry name" value="ECF RNA POLYMERASE SIGMA FACTOR SIGG"/>
    <property type="match status" value="1"/>
</dbReference>
<dbReference type="GO" id="GO:0000428">
    <property type="term" value="C:DNA-directed RNA polymerase complex"/>
    <property type="evidence" value="ECO:0007669"/>
    <property type="project" value="UniProtKB-KW"/>
</dbReference>
<name>A0A8J3NHA1_9ACTN</name>
<comment type="subunit">
    <text evidence="2">Interacts transiently with the RNA polymerase catalytic core formed by RpoA, RpoB, RpoC and RpoZ (2 alpha, 1 beta, 1 beta' and 1 omega subunit) to form the RNA polymerase holoenzyme that can initiate transcription.</text>
</comment>
<dbReference type="SUPFAM" id="SSF88659">
    <property type="entry name" value="Sigma3 and sigma4 domains of RNA polymerase sigma factors"/>
    <property type="match status" value="1"/>
</dbReference>
<dbReference type="GO" id="GO:0003677">
    <property type="term" value="F:DNA binding"/>
    <property type="evidence" value="ECO:0007669"/>
    <property type="project" value="InterPro"/>
</dbReference>
<comment type="similarity">
    <text evidence="1">Belongs to the sigma-70 factor family. ECF subfamily.</text>
</comment>
<dbReference type="Gene3D" id="3.10.450.50">
    <property type="match status" value="1"/>
</dbReference>
<organism evidence="8 9">
    <name type="scientific">Actinocatenispora rupis</name>
    <dbReference type="NCBI Taxonomy" id="519421"/>
    <lineage>
        <taxon>Bacteria</taxon>
        <taxon>Bacillati</taxon>
        <taxon>Actinomycetota</taxon>
        <taxon>Actinomycetes</taxon>
        <taxon>Micromonosporales</taxon>
        <taxon>Micromonosporaceae</taxon>
        <taxon>Actinocatenispora</taxon>
    </lineage>
</organism>
<dbReference type="InterPro" id="IPR013325">
    <property type="entry name" value="RNA_pol_sigma_r2"/>
</dbReference>
<sequence>MSGVVVLVVLITASRRALGWVLLAAAVTPSGDTLIVLSNGGSVSTALGVHGCTAAAVLLGAVLLAEVTSPLCDDGRVPGVEDIEALRGPLTGYCYRMLGSAADTEDAVQEAVIRAHRQLGRFDPARASLRTWVHAIATNVCLDMLRAARRRELLAPVPAAVDGELGAPLPADAWLEPMPDSRTVHAADPADVAVQRESVRLAFLAALQHLPPRQRAALLLREVFAFSAAETAAALELSVPAVNSALQRARATLAEHRPAPGAVAGPDDPAVRDLLARYVAAFEAHDVAALRALLHRDTVSSMPPFAWWLSGRDDVLRVFAGSDACADDRLLPVRTNGTIGYGQYRPAEDGTLRPFAIVALEVRDGLVTHSITFLGTGTRFGEYDLPEFLPAHR</sequence>
<dbReference type="InterPro" id="IPR014284">
    <property type="entry name" value="RNA_pol_sigma-70_dom"/>
</dbReference>
<dbReference type="NCBIfam" id="NF006089">
    <property type="entry name" value="PRK08241.1"/>
    <property type="match status" value="1"/>
</dbReference>
<evidence type="ECO:0000256" key="3">
    <source>
        <dbReference type="ARBA" id="ARBA00023015"/>
    </source>
</evidence>
<dbReference type="SUPFAM" id="SSF54427">
    <property type="entry name" value="NTF2-like"/>
    <property type="match status" value="1"/>
</dbReference>
<dbReference type="Gene3D" id="1.10.1740.10">
    <property type="match status" value="1"/>
</dbReference>
<proteinExistence type="inferred from homology"/>
<dbReference type="Pfam" id="PF04542">
    <property type="entry name" value="Sigma70_r2"/>
    <property type="match status" value="1"/>
</dbReference>
<dbReference type="InterPro" id="IPR007627">
    <property type="entry name" value="RNA_pol_sigma70_r2"/>
</dbReference>
<keyword evidence="4" id="KW-0731">Sigma factor</keyword>
<dbReference type="InterPro" id="IPR013249">
    <property type="entry name" value="RNA_pol_sigma70_r4_t2"/>
</dbReference>
<dbReference type="Pfam" id="PF14087">
    <property type="entry name" value="DUF4267"/>
    <property type="match status" value="1"/>
</dbReference>